<gene>
    <name evidence="2" type="ORF">CRG98_014610</name>
</gene>
<comment type="caution">
    <text evidence="2">The sequence shown here is derived from an EMBL/GenBank/DDBJ whole genome shotgun (WGS) entry which is preliminary data.</text>
</comment>
<dbReference type="EMBL" id="PGOL01000775">
    <property type="protein sequence ID" value="PKI64986.1"/>
    <property type="molecule type" value="Genomic_DNA"/>
</dbReference>
<protein>
    <submittedName>
        <fullName evidence="2">Uncharacterized protein</fullName>
    </submittedName>
</protein>
<sequence>MDPRRPKRPRPSFMRLGREALGPPRVHADLLHSDLTLLASCMHLRLRILTSLSCRGILPSLVARGKESGKRPWESQDLGRGLRVSGPRRGIAAATCGKMGRHACSGHGTMRDRARWTPKRRI</sequence>
<proteinExistence type="predicted"/>
<evidence type="ECO:0000256" key="1">
    <source>
        <dbReference type="SAM" id="MobiDB-lite"/>
    </source>
</evidence>
<name>A0A2I0KB31_PUNGR</name>
<keyword evidence="3" id="KW-1185">Reference proteome</keyword>
<reference evidence="2 3" key="1">
    <citation type="submission" date="2017-11" db="EMBL/GenBank/DDBJ databases">
        <title>De-novo sequencing of pomegranate (Punica granatum L.) genome.</title>
        <authorList>
            <person name="Akparov Z."/>
            <person name="Amiraslanov A."/>
            <person name="Hajiyeva S."/>
            <person name="Abbasov M."/>
            <person name="Kaur K."/>
            <person name="Hamwieh A."/>
            <person name="Solovyev V."/>
            <person name="Salamov A."/>
            <person name="Braich B."/>
            <person name="Kosarev P."/>
            <person name="Mahmoud A."/>
            <person name="Hajiyev E."/>
            <person name="Babayeva S."/>
            <person name="Izzatullayeva V."/>
            <person name="Mammadov A."/>
            <person name="Mammadov A."/>
            <person name="Sharifova S."/>
            <person name="Ojaghi J."/>
            <person name="Eynullazada K."/>
            <person name="Bayramov B."/>
            <person name="Abdulazimova A."/>
            <person name="Shahmuradov I."/>
        </authorList>
    </citation>
    <scope>NUCLEOTIDE SEQUENCE [LARGE SCALE GENOMIC DNA]</scope>
    <source>
        <strain evidence="3">cv. AG2017</strain>
        <tissue evidence="2">Leaf</tissue>
    </source>
</reference>
<organism evidence="2 3">
    <name type="scientific">Punica granatum</name>
    <name type="common">Pomegranate</name>
    <dbReference type="NCBI Taxonomy" id="22663"/>
    <lineage>
        <taxon>Eukaryota</taxon>
        <taxon>Viridiplantae</taxon>
        <taxon>Streptophyta</taxon>
        <taxon>Embryophyta</taxon>
        <taxon>Tracheophyta</taxon>
        <taxon>Spermatophyta</taxon>
        <taxon>Magnoliopsida</taxon>
        <taxon>eudicotyledons</taxon>
        <taxon>Gunneridae</taxon>
        <taxon>Pentapetalae</taxon>
        <taxon>rosids</taxon>
        <taxon>malvids</taxon>
        <taxon>Myrtales</taxon>
        <taxon>Lythraceae</taxon>
        <taxon>Punica</taxon>
    </lineage>
</organism>
<accession>A0A2I0KB31</accession>
<feature type="region of interest" description="Disordered" evidence="1">
    <location>
        <begin position="102"/>
        <end position="122"/>
    </location>
</feature>
<dbReference type="AlphaFoldDB" id="A0A2I0KB31"/>
<dbReference type="Proteomes" id="UP000233551">
    <property type="component" value="Unassembled WGS sequence"/>
</dbReference>
<evidence type="ECO:0000313" key="2">
    <source>
        <dbReference type="EMBL" id="PKI64986.1"/>
    </source>
</evidence>
<evidence type="ECO:0000313" key="3">
    <source>
        <dbReference type="Proteomes" id="UP000233551"/>
    </source>
</evidence>